<name>A0A0D7ADA7_9AGAR</name>
<reference evidence="1 2" key="1">
    <citation type="journal article" date="2015" name="Fungal Genet. Biol.">
        <title>Evolution of novel wood decay mechanisms in Agaricales revealed by the genome sequences of Fistulina hepatica and Cylindrobasidium torrendii.</title>
        <authorList>
            <person name="Floudas D."/>
            <person name="Held B.W."/>
            <person name="Riley R."/>
            <person name="Nagy L.G."/>
            <person name="Koehler G."/>
            <person name="Ransdell A.S."/>
            <person name="Younus H."/>
            <person name="Chow J."/>
            <person name="Chiniquy J."/>
            <person name="Lipzen A."/>
            <person name="Tritt A."/>
            <person name="Sun H."/>
            <person name="Haridas S."/>
            <person name="LaButti K."/>
            <person name="Ohm R.A."/>
            <person name="Kues U."/>
            <person name="Blanchette R.A."/>
            <person name="Grigoriev I.V."/>
            <person name="Minto R.E."/>
            <person name="Hibbett D.S."/>
        </authorList>
    </citation>
    <scope>NUCLEOTIDE SEQUENCE [LARGE SCALE GENOMIC DNA]</scope>
    <source>
        <strain evidence="1 2">ATCC 64428</strain>
    </source>
</reference>
<organism evidence="1 2">
    <name type="scientific">Fistulina hepatica ATCC 64428</name>
    <dbReference type="NCBI Taxonomy" id="1128425"/>
    <lineage>
        <taxon>Eukaryota</taxon>
        <taxon>Fungi</taxon>
        <taxon>Dikarya</taxon>
        <taxon>Basidiomycota</taxon>
        <taxon>Agaricomycotina</taxon>
        <taxon>Agaricomycetes</taxon>
        <taxon>Agaricomycetidae</taxon>
        <taxon>Agaricales</taxon>
        <taxon>Fistulinaceae</taxon>
        <taxon>Fistulina</taxon>
    </lineage>
</organism>
<dbReference type="AlphaFoldDB" id="A0A0D7ADA7"/>
<sequence length="109" mass="12319">PENELCDLELTKEEWDVGAQLYDVLKILKDVTLHFSHANAPNLATVIPAINKINNVFTDTICNTKISAAIRSAVRLAKRKLNNYYSATDTSNVYCIAMILHPRHKLAYF</sequence>
<dbReference type="OrthoDB" id="3359487at2759"/>
<proteinExistence type="predicted"/>
<evidence type="ECO:0000313" key="2">
    <source>
        <dbReference type="Proteomes" id="UP000054144"/>
    </source>
</evidence>
<keyword evidence="2" id="KW-1185">Reference proteome</keyword>
<dbReference type="SUPFAM" id="SSF53098">
    <property type="entry name" value="Ribonuclease H-like"/>
    <property type="match status" value="1"/>
</dbReference>
<gene>
    <name evidence="1" type="ORF">FISHEDRAFT_43408</name>
</gene>
<feature type="non-terminal residue" evidence="1">
    <location>
        <position position="1"/>
    </location>
</feature>
<protein>
    <submittedName>
        <fullName evidence="1">Uncharacterized protein</fullName>
    </submittedName>
</protein>
<dbReference type="Proteomes" id="UP000054144">
    <property type="component" value="Unassembled WGS sequence"/>
</dbReference>
<dbReference type="EMBL" id="KN881837">
    <property type="protein sequence ID" value="KIY48374.1"/>
    <property type="molecule type" value="Genomic_DNA"/>
</dbReference>
<accession>A0A0D7ADA7</accession>
<dbReference type="InterPro" id="IPR012337">
    <property type="entry name" value="RNaseH-like_sf"/>
</dbReference>
<evidence type="ECO:0000313" key="1">
    <source>
        <dbReference type="EMBL" id="KIY48374.1"/>
    </source>
</evidence>